<comment type="caution">
    <text evidence="2">The sequence shown here is derived from an EMBL/GenBank/DDBJ whole genome shotgun (WGS) entry which is preliminary data.</text>
</comment>
<name>A0AAN4ZNE5_9BILA</name>
<keyword evidence="3" id="KW-1185">Reference proteome</keyword>
<reference evidence="3" key="1">
    <citation type="submission" date="2022-10" db="EMBL/GenBank/DDBJ databases">
        <title>Genome assembly of Pristionchus species.</title>
        <authorList>
            <person name="Yoshida K."/>
            <person name="Sommer R.J."/>
        </authorList>
    </citation>
    <scope>NUCLEOTIDE SEQUENCE [LARGE SCALE GENOMIC DNA]</scope>
    <source>
        <strain evidence="3">RS5460</strain>
    </source>
</reference>
<keyword evidence="1" id="KW-0472">Membrane</keyword>
<gene>
    <name evidence="2" type="ORF">PMAYCL1PPCAC_14648</name>
</gene>
<feature type="transmembrane region" description="Helical" evidence="1">
    <location>
        <begin position="64"/>
        <end position="82"/>
    </location>
</feature>
<accession>A0AAN4ZNE5</accession>
<evidence type="ECO:0000313" key="3">
    <source>
        <dbReference type="Proteomes" id="UP001328107"/>
    </source>
</evidence>
<keyword evidence="1" id="KW-0812">Transmembrane</keyword>
<keyword evidence="1" id="KW-1133">Transmembrane helix</keyword>
<dbReference type="Proteomes" id="UP001328107">
    <property type="component" value="Unassembled WGS sequence"/>
</dbReference>
<evidence type="ECO:0000256" key="1">
    <source>
        <dbReference type="SAM" id="Phobius"/>
    </source>
</evidence>
<organism evidence="2 3">
    <name type="scientific">Pristionchus mayeri</name>
    <dbReference type="NCBI Taxonomy" id="1317129"/>
    <lineage>
        <taxon>Eukaryota</taxon>
        <taxon>Metazoa</taxon>
        <taxon>Ecdysozoa</taxon>
        <taxon>Nematoda</taxon>
        <taxon>Chromadorea</taxon>
        <taxon>Rhabditida</taxon>
        <taxon>Rhabditina</taxon>
        <taxon>Diplogasteromorpha</taxon>
        <taxon>Diplogasteroidea</taxon>
        <taxon>Neodiplogasteridae</taxon>
        <taxon>Pristionchus</taxon>
    </lineage>
</organism>
<sequence length="120" mass="13386">GRAFGLRTGRPSETLLTYLNLLRVGDNLEKPLQKVDNLTPTELLMGAVSKSEETNKRTIKPETAMAIAVSMLNLAFVPILLLPPSATVQVDDKQLIDPLIHFEGRLSWRKGTVSIQEYFH</sequence>
<protein>
    <submittedName>
        <fullName evidence="2">Uncharacterized protein</fullName>
    </submittedName>
</protein>
<dbReference type="AlphaFoldDB" id="A0AAN4ZNE5"/>
<evidence type="ECO:0000313" key="2">
    <source>
        <dbReference type="EMBL" id="GMR44453.1"/>
    </source>
</evidence>
<feature type="non-terminal residue" evidence="2">
    <location>
        <position position="120"/>
    </location>
</feature>
<proteinExistence type="predicted"/>
<feature type="non-terminal residue" evidence="2">
    <location>
        <position position="1"/>
    </location>
</feature>
<dbReference type="EMBL" id="BTRK01000003">
    <property type="protein sequence ID" value="GMR44453.1"/>
    <property type="molecule type" value="Genomic_DNA"/>
</dbReference>